<sequence>MNPHGGYPSLNPVEFSLALNAVSTILFAIGLFNSSSISVQIGVLNDLTDTIGLLIMMLSLRRVRRSFKYPFGTERGVYITSLIALMMFSGSIVGFAANRVSTSIASRLEVHSTPISLYSVSASTALNSVSLLYSLRSLRRNSGDPTTKGTIVDSTADTLAGLISLIALYTRSPIVDIVGSLLMTSLILGISLSIGMRIYEVLVGRTPPKKVLKEILDRVLKVDGVRDVNVFKAAMITEDEYLLILEVEVDGGISVEKAEKLADTIERVVKEAEPRFKHVYIELIPVRREPPTYKRIMSEIDALEE</sequence>
<dbReference type="Pfam" id="PF01545">
    <property type="entry name" value="Cation_efflux"/>
    <property type="match status" value="1"/>
</dbReference>
<dbReference type="EMBL" id="DRYK01000077">
    <property type="protein sequence ID" value="HHP68298.1"/>
    <property type="molecule type" value="Genomic_DNA"/>
</dbReference>
<dbReference type="InterPro" id="IPR036837">
    <property type="entry name" value="Cation_efflux_CTD_sf"/>
</dbReference>
<dbReference type="SUPFAM" id="SSF161111">
    <property type="entry name" value="Cation efflux protein transmembrane domain-like"/>
    <property type="match status" value="1"/>
</dbReference>
<evidence type="ECO:0000259" key="8">
    <source>
        <dbReference type="Pfam" id="PF16916"/>
    </source>
</evidence>
<feature type="domain" description="Cation efflux protein transmembrane" evidence="7">
    <location>
        <begin position="16"/>
        <end position="197"/>
    </location>
</feature>
<evidence type="ECO:0000259" key="7">
    <source>
        <dbReference type="Pfam" id="PF01545"/>
    </source>
</evidence>
<name>A0A7J3XZW3_9CREN</name>
<evidence type="ECO:0000256" key="1">
    <source>
        <dbReference type="ARBA" id="ARBA00004141"/>
    </source>
</evidence>
<feature type="domain" description="Cation efflux protein cytoplasmic" evidence="8">
    <location>
        <begin position="207"/>
        <end position="282"/>
    </location>
</feature>
<dbReference type="InterPro" id="IPR027469">
    <property type="entry name" value="Cation_efflux_TMD_sf"/>
</dbReference>
<feature type="transmembrane region" description="Helical" evidence="6">
    <location>
        <begin position="37"/>
        <end position="56"/>
    </location>
</feature>
<dbReference type="PANTHER" id="PTHR43840:SF15">
    <property type="entry name" value="MITOCHONDRIAL METAL TRANSPORTER 1-RELATED"/>
    <property type="match status" value="1"/>
</dbReference>
<keyword evidence="4 6" id="KW-1133">Transmembrane helix</keyword>
<dbReference type="AlphaFoldDB" id="A0A7J3XZW3"/>
<proteinExistence type="predicted"/>
<keyword evidence="3 6" id="KW-0812">Transmembrane</keyword>
<dbReference type="Gene3D" id="3.30.70.1350">
    <property type="entry name" value="Cation efflux protein, cytoplasmic domain"/>
    <property type="match status" value="1"/>
</dbReference>
<evidence type="ECO:0000256" key="2">
    <source>
        <dbReference type="ARBA" id="ARBA00022448"/>
    </source>
</evidence>
<comment type="caution">
    <text evidence="9">The sequence shown here is derived from an EMBL/GenBank/DDBJ whole genome shotgun (WGS) entry which is preliminary data.</text>
</comment>
<protein>
    <submittedName>
        <fullName evidence="9">Cation diffusion facilitator family transporter</fullName>
    </submittedName>
</protein>
<dbReference type="InterPro" id="IPR058533">
    <property type="entry name" value="Cation_efflux_TM"/>
</dbReference>
<dbReference type="InterPro" id="IPR050291">
    <property type="entry name" value="CDF_Transporter"/>
</dbReference>
<dbReference type="Gene3D" id="1.20.1510.10">
    <property type="entry name" value="Cation efflux protein transmembrane domain"/>
    <property type="match status" value="1"/>
</dbReference>
<gene>
    <name evidence="9" type="ORF">ENM60_05900</name>
</gene>
<evidence type="ECO:0000256" key="3">
    <source>
        <dbReference type="ARBA" id="ARBA00022692"/>
    </source>
</evidence>
<dbReference type="NCBIfam" id="TIGR01297">
    <property type="entry name" value="CDF"/>
    <property type="match status" value="1"/>
</dbReference>
<evidence type="ECO:0000256" key="6">
    <source>
        <dbReference type="SAM" id="Phobius"/>
    </source>
</evidence>
<evidence type="ECO:0000256" key="5">
    <source>
        <dbReference type="ARBA" id="ARBA00023136"/>
    </source>
</evidence>
<dbReference type="PANTHER" id="PTHR43840">
    <property type="entry name" value="MITOCHONDRIAL METAL TRANSPORTER 1-RELATED"/>
    <property type="match status" value="1"/>
</dbReference>
<reference evidence="9" key="1">
    <citation type="journal article" date="2020" name="mSystems">
        <title>Genome- and Community-Level Interaction Insights into Carbon Utilization and Element Cycling Functions of Hydrothermarchaeota in Hydrothermal Sediment.</title>
        <authorList>
            <person name="Zhou Z."/>
            <person name="Liu Y."/>
            <person name="Xu W."/>
            <person name="Pan J."/>
            <person name="Luo Z.H."/>
            <person name="Li M."/>
        </authorList>
    </citation>
    <scope>NUCLEOTIDE SEQUENCE [LARGE SCALE GENOMIC DNA]</scope>
    <source>
        <strain evidence="9">SpSt-110</strain>
    </source>
</reference>
<feature type="transmembrane region" description="Helical" evidence="6">
    <location>
        <begin position="12"/>
        <end position="31"/>
    </location>
</feature>
<keyword evidence="5 6" id="KW-0472">Membrane</keyword>
<feature type="transmembrane region" description="Helical" evidence="6">
    <location>
        <begin position="177"/>
        <end position="199"/>
    </location>
</feature>
<accession>A0A7J3XZW3</accession>
<dbReference type="GO" id="GO:0016020">
    <property type="term" value="C:membrane"/>
    <property type="evidence" value="ECO:0007669"/>
    <property type="project" value="UniProtKB-SubCell"/>
</dbReference>
<dbReference type="SUPFAM" id="SSF160240">
    <property type="entry name" value="Cation efflux protein cytoplasmic domain-like"/>
    <property type="match status" value="1"/>
</dbReference>
<dbReference type="GO" id="GO:0008324">
    <property type="term" value="F:monoatomic cation transmembrane transporter activity"/>
    <property type="evidence" value="ECO:0007669"/>
    <property type="project" value="InterPro"/>
</dbReference>
<feature type="transmembrane region" description="Helical" evidence="6">
    <location>
        <begin position="77"/>
        <end position="97"/>
    </location>
</feature>
<keyword evidence="2" id="KW-0813">Transport</keyword>
<comment type="subcellular location">
    <subcellularLocation>
        <location evidence="1">Membrane</location>
        <topology evidence="1">Multi-pass membrane protein</topology>
    </subcellularLocation>
</comment>
<evidence type="ECO:0000313" key="9">
    <source>
        <dbReference type="EMBL" id="HHP68298.1"/>
    </source>
</evidence>
<dbReference type="InterPro" id="IPR002524">
    <property type="entry name" value="Cation_efflux"/>
</dbReference>
<dbReference type="Pfam" id="PF16916">
    <property type="entry name" value="ZT_dimer"/>
    <property type="match status" value="1"/>
</dbReference>
<organism evidence="9">
    <name type="scientific">Thermogladius calderae</name>
    <dbReference type="NCBI Taxonomy" id="1200300"/>
    <lineage>
        <taxon>Archaea</taxon>
        <taxon>Thermoproteota</taxon>
        <taxon>Thermoprotei</taxon>
        <taxon>Desulfurococcales</taxon>
        <taxon>Desulfurococcaceae</taxon>
        <taxon>Thermogladius</taxon>
    </lineage>
</organism>
<dbReference type="InterPro" id="IPR027470">
    <property type="entry name" value="Cation_efflux_CTD"/>
</dbReference>
<evidence type="ECO:0000256" key="4">
    <source>
        <dbReference type="ARBA" id="ARBA00022989"/>
    </source>
</evidence>